<comment type="catalytic activity">
    <reaction evidence="7">
        <text>tRNA(Glu) + L-glutamate + ATP = L-glutamyl-tRNA(Glu) + AMP + diphosphate</text>
        <dbReference type="Rhea" id="RHEA:23540"/>
        <dbReference type="Rhea" id="RHEA-COMP:9663"/>
        <dbReference type="Rhea" id="RHEA-COMP:9680"/>
        <dbReference type="ChEBI" id="CHEBI:29985"/>
        <dbReference type="ChEBI" id="CHEBI:30616"/>
        <dbReference type="ChEBI" id="CHEBI:33019"/>
        <dbReference type="ChEBI" id="CHEBI:78442"/>
        <dbReference type="ChEBI" id="CHEBI:78520"/>
        <dbReference type="ChEBI" id="CHEBI:456215"/>
        <dbReference type="EC" id="6.1.1.17"/>
    </reaction>
</comment>
<dbReference type="SUPFAM" id="SSF48163">
    <property type="entry name" value="An anticodon-binding domain of class I aminoacyl-tRNA synthetases"/>
    <property type="match status" value="1"/>
</dbReference>
<gene>
    <name evidence="7" type="primary">gltX</name>
    <name evidence="10" type="ORF">A3B85_02800</name>
</gene>
<dbReference type="Pfam" id="PF19269">
    <property type="entry name" value="Anticodon_2"/>
    <property type="match status" value="1"/>
</dbReference>
<dbReference type="HAMAP" id="MF_00022">
    <property type="entry name" value="Glu_tRNA_synth_type1"/>
    <property type="match status" value="1"/>
</dbReference>
<dbReference type="Pfam" id="PF00749">
    <property type="entry name" value="tRNA-synt_1c"/>
    <property type="match status" value="2"/>
</dbReference>
<dbReference type="InterPro" id="IPR045462">
    <property type="entry name" value="aa-tRNA-synth_I_cd-bd"/>
</dbReference>
<evidence type="ECO:0000256" key="4">
    <source>
        <dbReference type="ARBA" id="ARBA00022840"/>
    </source>
</evidence>
<feature type="binding site" evidence="7">
    <location>
        <position position="212"/>
    </location>
    <ligand>
        <name>ATP</name>
        <dbReference type="ChEBI" id="CHEBI:30616"/>
    </ligand>
</feature>
<dbReference type="Gene3D" id="1.10.10.350">
    <property type="match status" value="1"/>
</dbReference>
<keyword evidence="7" id="KW-0963">Cytoplasm</keyword>
<evidence type="ECO:0000256" key="7">
    <source>
        <dbReference type="HAMAP-Rule" id="MF_00022"/>
    </source>
</evidence>
<dbReference type="AlphaFoldDB" id="A0A1F6W6V6"/>
<dbReference type="GO" id="GO:0008270">
    <property type="term" value="F:zinc ion binding"/>
    <property type="evidence" value="ECO:0007669"/>
    <property type="project" value="InterPro"/>
</dbReference>
<feature type="domain" description="Aminoacyl-tRNA synthetase class I anticodon-binding" evidence="9">
    <location>
        <begin position="308"/>
        <end position="434"/>
    </location>
</feature>
<dbReference type="InterPro" id="IPR008925">
    <property type="entry name" value="aa_tRNA-synth_I_cd-bd_sf"/>
</dbReference>
<comment type="similarity">
    <text evidence="1 7">Belongs to the class-I aminoacyl-tRNA synthetase family. Glutamate--tRNA ligase type 1 subfamily.</text>
</comment>
<dbReference type="SUPFAM" id="SSF52374">
    <property type="entry name" value="Nucleotidylyl transferase"/>
    <property type="match status" value="1"/>
</dbReference>
<dbReference type="GO" id="GO:0004818">
    <property type="term" value="F:glutamate-tRNA ligase activity"/>
    <property type="evidence" value="ECO:0007669"/>
    <property type="project" value="UniProtKB-UniRule"/>
</dbReference>
<dbReference type="PRINTS" id="PR00987">
    <property type="entry name" value="TRNASYNTHGLU"/>
</dbReference>
<protein>
    <recommendedName>
        <fullName evidence="7">Glutamate--tRNA ligase</fullName>
        <ecNumber evidence="7">6.1.1.17</ecNumber>
    </recommendedName>
    <alternativeName>
        <fullName evidence="7">Glutamyl-tRNA synthetase</fullName>
        <shortName evidence="7">GluRS</shortName>
    </alternativeName>
</protein>
<dbReference type="InterPro" id="IPR014729">
    <property type="entry name" value="Rossmann-like_a/b/a_fold"/>
</dbReference>
<feature type="domain" description="Glutamyl/glutaminyl-tRNA synthetase class Ib catalytic" evidence="8">
    <location>
        <begin position="4"/>
        <end position="103"/>
    </location>
</feature>
<evidence type="ECO:0000313" key="10">
    <source>
        <dbReference type="EMBL" id="OGI77658.1"/>
    </source>
</evidence>
<evidence type="ECO:0000256" key="1">
    <source>
        <dbReference type="ARBA" id="ARBA00007894"/>
    </source>
</evidence>
<keyword evidence="2 7" id="KW-0436">Ligase</keyword>
<accession>A0A1F6W6V6</accession>
<comment type="function">
    <text evidence="7">Catalyzes the attachment of glutamate to tRNA(Glu) in a two-step reaction: glutamate is first activated by ATP to form Glu-AMP and then transferred to the acceptor end of tRNA(Glu).</text>
</comment>
<keyword evidence="4 7" id="KW-0067">ATP-binding</keyword>
<comment type="subunit">
    <text evidence="7">Monomer.</text>
</comment>
<dbReference type="GO" id="GO:0006424">
    <property type="term" value="P:glutamyl-tRNA aminoacylation"/>
    <property type="evidence" value="ECO:0007669"/>
    <property type="project" value="UniProtKB-UniRule"/>
</dbReference>
<evidence type="ECO:0000256" key="3">
    <source>
        <dbReference type="ARBA" id="ARBA00022741"/>
    </source>
</evidence>
<dbReference type="EC" id="6.1.1.17" evidence="7"/>
<dbReference type="Proteomes" id="UP000178374">
    <property type="component" value="Unassembled WGS sequence"/>
</dbReference>
<proteinExistence type="inferred from homology"/>
<keyword evidence="6 7" id="KW-0030">Aminoacyl-tRNA synthetase</keyword>
<evidence type="ECO:0000256" key="6">
    <source>
        <dbReference type="ARBA" id="ARBA00023146"/>
    </source>
</evidence>
<name>A0A1F6W6V6_9BACT</name>
<evidence type="ECO:0000259" key="9">
    <source>
        <dbReference type="Pfam" id="PF19269"/>
    </source>
</evidence>
<sequence>MSQKVVTRMPPSPTGLFHIGSARTALFNYLYAKQNGGKFILRIEDTDKERSKKEFEDNIIESLKWLKMPYEEFYRQSERTEIYKKHLKKLINQKIAYVSQEEPKKEGDRGEVIRFKNPNKKIKFNDLVLGEIEFDTTDLQDFVIAKDLDTPLYHFAVVVDDIEMAVTHIIRGQDHISNTPRQILILEALGAARPQYAHIPLILSPDKSKLSKRHGALSVLEYKEMSYLPEAILNFLALIGWNPGNNQEIFTLEELLKEFSFKKIQKSGGIFNIKKLDWINKEHIKLLSPEEIEKNILKWLPENMRNPKLVFIILERISKWGDIKDMVARGELDFFFKQPKYAKEKLIYKNISPERIAKNLKLAIRNLENLPKEKFTKENINVILVKTADSVGSRGEVLHPIRYALSGMDTSPDPFVIAEILGKDETIYRLKKAI</sequence>
<dbReference type="PANTHER" id="PTHR43311">
    <property type="entry name" value="GLUTAMATE--TRNA LIGASE"/>
    <property type="match status" value="1"/>
</dbReference>
<reference evidence="10 11" key="1">
    <citation type="journal article" date="2016" name="Nat. Commun.">
        <title>Thousands of microbial genomes shed light on interconnected biogeochemical processes in an aquifer system.</title>
        <authorList>
            <person name="Anantharaman K."/>
            <person name="Brown C.T."/>
            <person name="Hug L.A."/>
            <person name="Sharon I."/>
            <person name="Castelle C.J."/>
            <person name="Probst A.J."/>
            <person name="Thomas B.C."/>
            <person name="Singh A."/>
            <person name="Wilkins M.J."/>
            <person name="Karaoz U."/>
            <person name="Brodie E.L."/>
            <person name="Williams K.H."/>
            <person name="Hubbard S.S."/>
            <person name="Banfield J.F."/>
        </authorList>
    </citation>
    <scope>NUCLEOTIDE SEQUENCE [LARGE SCALE GENOMIC DNA]</scope>
</reference>
<evidence type="ECO:0000256" key="2">
    <source>
        <dbReference type="ARBA" id="ARBA00022598"/>
    </source>
</evidence>
<dbReference type="InterPro" id="IPR020058">
    <property type="entry name" value="Glu/Gln-tRNA-synth_Ib_cat-dom"/>
</dbReference>
<feature type="domain" description="Glutamyl/glutaminyl-tRNA synthetase class Ib catalytic" evidence="8">
    <location>
        <begin position="104"/>
        <end position="278"/>
    </location>
</feature>
<dbReference type="GO" id="GO:0005737">
    <property type="term" value="C:cytoplasm"/>
    <property type="evidence" value="ECO:0007669"/>
    <property type="project" value="UniProtKB-SubCell"/>
</dbReference>
<evidence type="ECO:0000313" key="11">
    <source>
        <dbReference type="Proteomes" id="UP000178374"/>
    </source>
</evidence>
<evidence type="ECO:0000256" key="5">
    <source>
        <dbReference type="ARBA" id="ARBA00022917"/>
    </source>
</evidence>
<comment type="subcellular location">
    <subcellularLocation>
        <location evidence="7">Cytoplasm</location>
    </subcellularLocation>
</comment>
<organism evidence="10 11">
    <name type="scientific">Candidatus Nomurabacteria bacterium RIFCSPHIGHO2_02_FULL_37_13</name>
    <dbReference type="NCBI Taxonomy" id="1801750"/>
    <lineage>
        <taxon>Bacteria</taxon>
        <taxon>Candidatus Nomuraibacteriota</taxon>
    </lineage>
</organism>
<feature type="short sequence motif" description="'KMSKS' region" evidence="7">
    <location>
        <begin position="209"/>
        <end position="213"/>
    </location>
</feature>
<dbReference type="GO" id="GO:0000049">
    <property type="term" value="F:tRNA binding"/>
    <property type="evidence" value="ECO:0007669"/>
    <property type="project" value="InterPro"/>
</dbReference>
<comment type="caution">
    <text evidence="10">The sequence shown here is derived from an EMBL/GenBank/DDBJ whole genome shotgun (WGS) entry which is preliminary data.</text>
</comment>
<comment type="caution">
    <text evidence="7">Lacks conserved residue(s) required for the propagation of feature annotation.</text>
</comment>
<dbReference type="Gene3D" id="3.40.50.620">
    <property type="entry name" value="HUPs"/>
    <property type="match status" value="2"/>
</dbReference>
<keyword evidence="3 7" id="KW-0547">Nucleotide-binding</keyword>
<evidence type="ECO:0000259" key="8">
    <source>
        <dbReference type="Pfam" id="PF00749"/>
    </source>
</evidence>
<dbReference type="PANTHER" id="PTHR43311:SF2">
    <property type="entry name" value="GLUTAMATE--TRNA LIGASE, MITOCHONDRIAL-RELATED"/>
    <property type="match status" value="1"/>
</dbReference>
<dbReference type="InterPro" id="IPR049940">
    <property type="entry name" value="GluQ/Sye"/>
</dbReference>
<dbReference type="STRING" id="1801750.A3B85_02800"/>
<feature type="short sequence motif" description="'HIGH' region" evidence="7">
    <location>
        <begin position="11"/>
        <end position="21"/>
    </location>
</feature>
<dbReference type="NCBIfam" id="TIGR00464">
    <property type="entry name" value="gltX_bact"/>
    <property type="match status" value="1"/>
</dbReference>
<dbReference type="InterPro" id="IPR000924">
    <property type="entry name" value="Glu/Gln-tRNA-synth"/>
</dbReference>
<keyword evidence="5 7" id="KW-0648">Protein biosynthesis</keyword>
<dbReference type="InterPro" id="IPR033910">
    <property type="entry name" value="GluRS_core"/>
</dbReference>
<dbReference type="EMBL" id="MFUA01000004">
    <property type="protein sequence ID" value="OGI77658.1"/>
    <property type="molecule type" value="Genomic_DNA"/>
</dbReference>
<dbReference type="InterPro" id="IPR020751">
    <property type="entry name" value="aa-tRNA-synth_I_codon-bd_sub2"/>
</dbReference>
<dbReference type="InterPro" id="IPR004527">
    <property type="entry name" value="Glu-tRNA-ligase_bac/mito"/>
</dbReference>
<dbReference type="CDD" id="cd00808">
    <property type="entry name" value="GluRS_core"/>
    <property type="match status" value="1"/>
</dbReference>
<dbReference type="GO" id="GO:0005524">
    <property type="term" value="F:ATP binding"/>
    <property type="evidence" value="ECO:0007669"/>
    <property type="project" value="UniProtKB-UniRule"/>
</dbReference>